<evidence type="ECO:0000313" key="2">
    <source>
        <dbReference type="Proteomes" id="UP001638806"/>
    </source>
</evidence>
<gene>
    <name evidence="1" type="ORF">ACCO45_011369</name>
</gene>
<sequence>MHISKRQTSAAISALANTSRFQMVTQRARLNPAAALWGLGAERGFPACSHGLFRYVPSIKQLAGCSDTSRGRIARLRPFDADTPAEIAPSQPHKPSVVLPSRGEVDIRGISALYSTEWRPALDNVSLLVKPGWKVTIYERTGSGKSTLLLTLFRMLGLDSGTILVDGLDITSLPQDELRPLIIAVPQEPVLFPGSLRSFMQLHEGELTDEHIMSRLDKVGLGTR</sequence>
<dbReference type="Proteomes" id="UP001638806">
    <property type="component" value="Unassembled WGS sequence"/>
</dbReference>
<accession>A0ACC4DHU7</accession>
<keyword evidence="2" id="KW-1185">Reference proteome</keyword>
<proteinExistence type="predicted"/>
<dbReference type="EMBL" id="JBGNUJ010000010">
    <property type="protein sequence ID" value="KAL3955806.1"/>
    <property type="molecule type" value="Genomic_DNA"/>
</dbReference>
<evidence type="ECO:0000313" key="1">
    <source>
        <dbReference type="EMBL" id="KAL3955806.1"/>
    </source>
</evidence>
<protein>
    <submittedName>
        <fullName evidence="1">Uncharacterized protein</fullName>
    </submittedName>
</protein>
<organism evidence="1 2">
    <name type="scientific">Purpureocillium lilacinum</name>
    <name type="common">Paecilomyces lilacinus</name>
    <dbReference type="NCBI Taxonomy" id="33203"/>
    <lineage>
        <taxon>Eukaryota</taxon>
        <taxon>Fungi</taxon>
        <taxon>Dikarya</taxon>
        <taxon>Ascomycota</taxon>
        <taxon>Pezizomycotina</taxon>
        <taxon>Sordariomycetes</taxon>
        <taxon>Hypocreomycetidae</taxon>
        <taxon>Hypocreales</taxon>
        <taxon>Ophiocordycipitaceae</taxon>
        <taxon>Purpureocillium</taxon>
    </lineage>
</organism>
<name>A0ACC4DHU7_PURLI</name>
<comment type="caution">
    <text evidence="1">The sequence shown here is derived from an EMBL/GenBank/DDBJ whole genome shotgun (WGS) entry which is preliminary data.</text>
</comment>
<reference evidence="1" key="1">
    <citation type="submission" date="2024-12" db="EMBL/GenBank/DDBJ databases">
        <title>Comparative genomics and development of molecular markers within Purpureocillium lilacinum and among Purpureocillium species.</title>
        <authorList>
            <person name="Yeh Z.-Y."/>
            <person name="Ni N.-T."/>
            <person name="Lo P.-H."/>
            <person name="Mushyakhwo K."/>
            <person name="Lin C.-F."/>
            <person name="Nai Y.-S."/>
        </authorList>
    </citation>
    <scope>NUCLEOTIDE SEQUENCE</scope>
    <source>
        <strain evidence="1">NCHU-NPUST-175</strain>
    </source>
</reference>